<dbReference type="AlphaFoldDB" id="A0A8H5B1W1"/>
<keyword evidence="3" id="KW-1185">Reference proteome</keyword>
<feature type="compositionally biased region" description="Basic and acidic residues" evidence="1">
    <location>
        <begin position="436"/>
        <end position="453"/>
    </location>
</feature>
<feature type="compositionally biased region" description="Gly residues" evidence="1">
    <location>
        <begin position="104"/>
        <end position="116"/>
    </location>
</feature>
<feature type="region of interest" description="Disordered" evidence="1">
    <location>
        <begin position="405"/>
        <end position="462"/>
    </location>
</feature>
<name>A0A8H5B1W1_9AGAR</name>
<feature type="compositionally biased region" description="Polar residues" evidence="1">
    <location>
        <begin position="156"/>
        <end position="167"/>
    </location>
</feature>
<feature type="compositionally biased region" description="Polar residues" evidence="1">
    <location>
        <begin position="175"/>
        <end position="195"/>
    </location>
</feature>
<dbReference type="OrthoDB" id="3170343at2759"/>
<proteinExistence type="predicted"/>
<feature type="region of interest" description="Disordered" evidence="1">
    <location>
        <begin position="77"/>
        <end position="236"/>
    </location>
</feature>
<reference evidence="2 3" key="1">
    <citation type="journal article" date="2020" name="ISME J.">
        <title>Uncovering the hidden diversity of litter-decomposition mechanisms in mushroom-forming fungi.</title>
        <authorList>
            <person name="Floudas D."/>
            <person name="Bentzer J."/>
            <person name="Ahren D."/>
            <person name="Johansson T."/>
            <person name="Persson P."/>
            <person name="Tunlid A."/>
        </authorList>
    </citation>
    <scope>NUCLEOTIDE SEQUENCE [LARGE SCALE GENOMIC DNA]</scope>
    <source>
        <strain evidence="2 3">CBS 101986</strain>
    </source>
</reference>
<feature type="compositionally biased region" description="Basic and acidic residues" evidence="1">
    <location>
        <begin position="134"/>
        <end position="144"/>
    </location>
</feature>
<sequence length="462" mass="48593">MSPFCGAIRPRKYANDIHRTRIFSHSSTQLESTAFFLTTRSSASMSGNNPVMTSDLASAGRADALSNSLRSAENTAKKVRQAQNTASDLRQGHNFTSNLPNTGNSGGLPGKMGGLGSSAIASNFPPDLQSRGIDSPEKLQEHTYGHSTGYGDRNANDAQDVNANFDESNLGGQGQSRSEVGQQSMSGTHGTQRMSDQMAGGMRDGSRNFSGMPQPQTGMSGMQSSGIRESGLSHQSHQVTGEPVHNARTFATRTGINSGAGIHAQQFSGPETGADYGTTTTRYMSDIGENRQIPSTMPAAVDLSQGRGSNVHATEHGHPMGQGKQHGCTICTGATTQPATHQGVTQAATHGSTEHDVARSSGVQMAGDQKVETIKETKTFEGPSKFNLQPGEVVIEEETRIHRGVMAPGGGTTTTTTRTHRGGSGASMDSTGRKTSLKDKLLGKRSSVDEHHTTGGVAHARN</sequence>
<dbReference type="Proteomes" id="UP000567179">
    <property type="component" value="Unassembled WGS sequence"/>
</dbReference>
<evidence type="ECO:0000313" key="3">
    <source>
        <dbReference type="Proteomes" id="UP000567179"/>
    </source>
</evidence>
<accession>A0A8H5B1W1</accession>
<gene>
    <name evidence="2" type="ORF">D9619_006938</name>
</gene>
<protein>
    <submittedName>
        <fullName evidence="2">Uncharacterized protein</fullName>
    </submittedName>
</protein>
<comment type="caution">
    <text evidence="2">The sequence shown here is derived from an EMBL/GenBank/DDBJ whole genome shotgun (WGS) entry which is preliminary data.</text>
</comment>
<feature type="compositionally biased region" description="Polar residues" evidence="1">
    <location>
        <begin position="81"/>
        <end position="102"/>
    </location>
</feature>
<evidence type="ECO:0000313" key="2">
    <source>
        <dbReference type="EMBL" id="KAF5315184.1"/>
    </source>
</evidence>
<organism evidence="2 3">
    <name type="scientific">Psilocybe cf. subviscida</name>
    <dbReference type="NCBI Taxonomy" id="2480587"/>
    <lineage>
        <taxon>Eukaryota</taxon>
        <taxon>Fungi</taxon>
        <taxon>Dikarya</taxon>
        <taxon>Basidiomycota</taxon>
        <taxon>Agaricomycotina</taxon>
        <taxon>Agaricomycetes</taxon>
        <taxon>Agaricomycetidae</taxon>
        <taxon>Agaricales</taxon>
        <taxon>Agaricineae</taxon>
        <taxon>Strophariaceae</taxon>
        <taxon>Psilocybe</taxon>
    </lineage>
</organism>
<dbReference type="EMBL" id="JAACJJ010000043">
    <property type="protein sequence ID" value="KAF5315184.1"/>
    <property type="molecule type" value="Genomic_DNA"/>
</dbReference>
<feature type="compositionally biased region" description="Polar residues" evidence="1">
    <location>
        <begin position="207"/>
        <end position="236"/>
    </location>
</feature>
<evidence type="ECO:0000256" key="1">
    <source>
        <dbReference type="SAM" id="MobiDB-lite"/>
    </source>
</evidence>